<feature type="signal peptide" evidence="1">
    <location>
        <begin position="1"/>
        <end position="29"/>
    </location>
</feature>
<name>A0A411X012_9BURK</name>
<evidence type="ECO:0000313" key="5">
    <source>
        <dbReference type="Proteomes" id="UP000628442"/>
    </source>
</evidence>
<dbReference type="InterPro" id="IPR032710">
    <property type="entry name" value="NTF2-like_dom_sf"/>
</dbReference>
<dbReference type="SUPFAM" id="SSF54427">
    <property type="entry name" value="NTF2-like"/>
    <property type="match status" value="1"/>
</dbReference>
<dbReference type="GO" id="GO:0030638">
    <property type="term" value="P:polyketide metabolic process"/>
    <property type="evidence" value="ECO:0007669"/>
    <property type="project" value="InterPro"/>
</dbReference>
<dbReference type="Gene3D" id="3.10.450.50">
    <property type="match status" value="1"/>
</dbReference>
<keyword evidence="4" id="KW-1185">Reference proteome</keyword>
<dbReference type="EMBL" id="CP036401">
    <property type="protein sequence ID" value="QBI02291.1"/>
    <property type="molecule type" value="Genomic_DNA"/>
</dbReference>
<dbReference type="AlphaFoldDB" id="A0A411X012"/>
<accession>A0A411X012</accession>
<reference evidence="3 4" key="2">
    <citation type="submission" date="2019-02" db="EMBL/GenBank/DDBJ databases">
        <title>Draft Genome Sequences of Six Type Strains of the Genus Massilia.</title>
        <authorList>
            <person name="Miess H."/>
            <person name="Frediansyhah A."/>
            <person name="Gross H."/>
        </authorList>
    </citation>
    <scope>NUCLEOTIDE SEQUENCE [LARGE SCALE GENOMIC DNA]</scope>
    <source>
        <strain evidence="3 4">DSM 17472</strain>
    </source>
</reference>
<dbReference type="EMBL" id="BMWV01000022">
    <property type="protein sequence ID" value="GGY67233.1"/>
    <property type="molecule type" value="Genomic_DNA"/>
</dbReference>
<gene>
    <name evidence="3" type="ORF">EYF70_16675</name>
    <name evidence="2" type="ORF">GCM10007387_56830</name>
</gene>
<dbReference type="Proteomes" id="UP000292307">
    <property type="component" value="Chromosome"/>
</dbReference>
<protein>
    <submittedName>
        <fullName evidence="3">Ester cyclase</fullName>
    </submittedName>
</protein>
<evidence type="ECO:0000313" key="2">
    <source>
        <dbReference type="EMBL" id="GGY67233.1"/>
    </source>
</evidence>
<dbReference type="OrthoDB" id="8588307at2"/>
<reference evidence="2" key="3">
    <citation type="submission" date="2022-12" db="EMBL/GenBank/DDBJ databases">
        <authorList>
            <person name="Sun Q."/>
            <person name="Kim S."/>
        </authorList>
    </citation>
    <scope>NUCLEOTIDE SEQUENCE</scope>
    <source>
        <strain evidence="2">KCTC 12343</strain>
    </source>
</reference>
<dbReference type="PANTHER" id="PTHR38436">
    <property type="entry name" value="POLYKETIDE CYCLASE SNOAL-LIKE DOMAIN"/>
    <property type="match status" value="1"/>
</dbReference>
<evidence type="ECO:0000313" key="3">
    <source>
        <dbReference type="EMBL" id="QBI02291.1"/>
    </source>
</evidence>
<evidence type="ECO:0000256" key="1">
    <source>
        <dbReference type="SAM" id="SignalP"/>
    </source>
</evidence>
<sequence length="180" mass="19475">MTIFRFRPHCFSLLAAIAVCSLAVPAAHAATDADLPTPRVINGETPATAANILAARRYAAFWNTGKPEFAEAALAPNFTDRTLPAGRPQGPQGPIKASQAFRAAVPDLRADLEEVVAAGNRVVVRLHFTGTFTGKMGKVQGKGQKIDFQAMDLYQVVDGKITDNWHLEDINMFKQLGMVK</sequence>
<dbReference type="PANTHER" id="PTHR38436:SF1">
    <property type="entry name" value="ESTER CYCLASE"/>
    <property type="match status" value="1"/>
</dbReference>
<organism evidence="2 5">
    <name type="scientific">Pseudoduganella albidiflava</name>
    <dbReference type="NCBI Taxonomy" id="321983"/>
    <lineage>
        <taxon>Bacteria</taxon>
        <taxon>Pseudomonadati</taxon>
        <taxon>Pseudomonadota</taxon>
        <taxon>Betaproteobacteria</taxon>
        <taxon>Burkholderiales</taxon>
        <taxon>Oxalobacteraceae</taxon>
        <taxon>Telluria group</taxon>
        <taxon>Pseudoduganella</taxon>
    </lineage>
</organism>
<feature type="chain" id="PRO_5044601773" evidence="1">
    <location>
        <begin position="30"/>
        <end position="180"/>
    </location>
</feature>
<proteinExistence type="predicted"/>
<evidence type="ECO:0000313" key="4">
    <source>
        <dbReference type="Proteomes" id="UP000292307"/>
    </source>
</evidence>
<dbReference type="InterPro" id="IPR009959">
    <property type="entry name" value="Cyclase_SnoaL-like"/>
</dbReference>
<reference evidence="2" key="1">
    <citation type="journal article" date="2014" name="Int. J. Syst. Evol. Microbiol.">
        <title>Complete genome sequence of Corynebacterium casei LMG S-19264T (=DSM 44701T), isolated from a smear-ripened cheese.</title>
        <authorList>
            <consortium name="US DOE Joint Genome Institute (JGI-PGF)"/>
            <person name="Walter F."/>
            <person name="Albersmeier A."/>
            <person name="Kalinowski J."/>
            <person name="Ruckert C."/>
        </authorList>
    </citation>
    <scope>NUCLEOTIDE SEQUENCE</scope>
    <source>
        <strain evidence="2">KCTC 12343</strain>
    </source>
</reference>
<dbReference type="Proteomes" id="UP000628442">
    <property type="component" value="Unassembled WGS sequence"/>
</dbReference>
<dbReference type="Pfam" id="PF07366">
    <property type="entry name" value="SnoaL"/>
    <property type="match status" value="1"/>
</dbReference>
<dbReference type="RefSeq" id="WP_131146406.1">
    <property type="nucleotide sequence ID" value="NZ_BMWV01000022.1"/>
</dbReference>
<keyword evidence="1" id="KW-0732">Signal</keyword>